<dbReference type="EMBL" id="CP054698">
    <property type="protein sequence ID" value="QMS90426.1"/>
    <property type="molecule type" value="Genomic_DNA"/>
</dbReference>
<proteinExistence type="predicted"/>
<reference evidence="3" key="1">
    <citation type="submission" date="2020-06" db="EMBL/GenBank/DDBJ databases">
        <title>Nostoc edaphicum CCNP1411 genome.</title>
        <authorList>
            <person name="Fidor A."/>
            <person name="Grabski M."/>
            <person name="Gawor J."/>
            <person name="Gromadka R."/>
            <person name="Wegrzyn G."/>
            <person name="Mazur-Marzec H."/>
        </authorList>
    </citation>
    <scope>NUCLEOTIDE SEQUENCE [LARGE SCALE GENOMIC DNA]</scope>
    <source>
        <strain evidence="3">CCNP1411</strain>
    </source>
</reference>
<accession>A0A7D7R6G0</accession>
<evidence type="ECO:0000259" key="1">
    <source>
        <dbReference type="Pfam" id="PF15919"/>
    </source>
</evidence>
<organism evidence="2 3">
    <name type="scientific">Nostoc edaphicum CCNP1411</name>
    <dbReference type="NCBI Taxonomy" id="1472755"/>
    <lineage>
        <taxon>Bacteria</taxon>
        <taxon>Bacillati</taxon>
        <taxon>Cyanobacteriota</taxon>
        <taxon>Cyanophyceae</taxon>
        <taxon>Nostocales</taxon>
        <taxon>Nostocaceae</taxon>
        <taxon>Nostoc</taxon>
    </lineage>
</organism>
<name>A0A7D7R6G0_9NOSO</name>
<keyword evidence="3" id="KW-1185">Reference proteome</keyword>
<protein>
    <submittedName>
        <fullName evidence="2">Type II toxin-antitoxin system HicB family antitoxin</fullName>
    </submittedName>
</protein>
<dbReference type="AlphaFoldDB" id="A0A7D7R6G0"/>
<evidence type="ECO:0000313" key="2">
    <source>
        <dbReference type="EMBL" id="QMS90426.1"/>
    </source>
</evidence>
<dbReference type="KEGG" id="ned:HUN01_23640"/>
<sequence length="67" mass="7338">MKIRAIIHPAEEGGFWAEVPALLCCITEGDTIEEVMANLKDAIEGWLEVANNRNAIESTDQVVEIAV</sequence>
<dbReference type="Proteomes" id="UP000514713">
    <property type="component" value="Chromosome"/>
</dbReference>
<dbReference type="PANTHER" id="PTHR34504:SF2">
    <property type="entry name" value="UPF0150 PROTEIN SSL0259"/>
    <property type="match status" value="1"/>
</dbReference>
<feature type="domain" description="HicB-like antitoxin of toxin-antitoxin system" evidence="1">
    <location>
        <begin position="5"/>
        <end position="60"/>
    </location>
</feature>
<evidence type="ECO:0000313" key="3">
    <source>
        <dbReference type="Proteomes" id="UP000514713"/>
    </source>
</evidence>
<dbReference type="SUPFAM" id="SSF143100">
    <property type="entry name" value="TTHA1013/TTHA0281-like"/>
    <property type="match status" value="1"/>
</dbReference>
<gene>
    <name evidence="2" type="ORF">HUN01_23640</name>
</gene>
<dbReference type="InterPro" id="IPR051404">
    <property type="entry name" value="TA_system_antitoxin"/>
</dbReference>
<dbReference type="Pfam" id="PF15919">
    <property type="entry name" value="HicB_lk_antitox"/>
    <property type="match status" value="1"/>
</dbReference>
<dbReference type="InterPro" id="IPR035069">
    <property type="entry name" value="TTHA1013/TTHA0281-like"/>
</dbReference>
<dbReference type="PANTHER" id="PTHR34504">
    <property type="entry name" value="ANTITOXIN HICB"/>
    <property type="match status" value="1"/>
</dbReference>
<dbReference type="RefSeq" id="WP_181928226.1">
    <property type="nucleotide sequence ID" value="NZ_CP054698.1"/>
</dbReference>
<dbReference type="InterPro" id="IPR031807">
    <property type="entry name" value="HicB-like"/>
</dbReference>
<dbReference type="Gene3D" id="3.30.160.250">
    <property type="match status" value="1"/>
</dbReference>